<evidence type="ECO:0000313" key="2">
    <source>
        <dbReference type="Proteomes" id="UP000178764"/>
    </source>
</evidence>
<dbReference type="Proteomes" id="UP000178764">
    <property type="component" value="Unassembled WGS sequence"/>
</dbReference>
<protein>
    <submittedName>
        <fullName evidence="1">Uncharacterized protein</fullName>
    </submittedName>
</protein>
<name>A0A1F5DPH3_9BACT</name>
<sequence length="218" mass="25015">MRNNLHLTLSNIIKDQSNEIISLVLEAQSFTISNLSSTTSFYICSKNIIHHSLVDFLPAREFKNTSEITSYKKEHQTLIINIIQAIEKLKNEIKDKQIIIKSAYIGGKSIALEAYLSSDILNFAYEIKKNIKSIGDFPKVKGFPSEKPKKFAINIIRFLRPLSTQEDQILNERVLELTKKLQEKPIEFELKRLSLVVSDDYLSNPDPEITKFVLNKDS</sequence>
<evidence type="ECO:0000313" key="1">
    <source>
        <dbReference type="EMBL" id="OGD57043.1"/>
    </source>
</evidence>
<comment type="caution">
    <text evidence="1">The sequence shown here is derived from an EMBL/GenBank/DDBJ whole genome shotgun (WGS) entry which is preliminary data.</text>
</comment>
<dbReference type="EMBL" id="MEZT01000007">
    <property type="protein sequence ID" value="OGD57043.1"/>
    <property type="molecule type" value="Genomic_DNA"/>
</dbReference>
<reference evidence="1 2" key="1">
    <citation type="journal article" date="2016" name="Nat. Commun.">
        <title>Thousands of microbial genomes shed light on interconnected biogeochemical processes in an aquifer system.</title>
        <authorList>
            <person name="Anantharaman K."/>
            <person name="Brown C.T."/>
            <person name="Hug L.A."/>
            <person name="Sharon I."/>
            <person name="Castelle C.J."/>
            <person name="Probst A.J."/>
            <person name="Thomas B.C."/>
            <person name="Singh A."/>
            <person name="Wilkins M.J."/>
            <person name="Karaoz U."/>
            <person name="Brodie E.L."/>
            <person name="Williams K.H."/>
            <person name="Hubbard S.S."/>
            <person name="Banfield J.F."/>
        </authorList>
    </citation>
    <scope>NUCLEOTIDE SEQUENCE [LARGE SCALE GENOMIC DNA]</scope>
</reference>
<accession>A0A1F5DPH3</accession>
<organism evidence="1 2">
    <name type="scientific">Candidatus Berkelbacteria bacterium RBG_13_40_8</name>
    <dbReference type="NCBI Taxonomy" id="1797467"/>
    <lineage>
        <taxon>Bacteria</taxon>
        <taxon>Candidatus Berkelbacteria</taxon>
    </lineage>
</organism>
<gene>
    <name evidence="1" type="ORF">A2V71_00320</name>
</gene>
<dbReference type="AlphaFoldDB" id="A0A1F5DPH3"/>
<proteinExistence type="predicted"/>